<evidence type="ECO:0000256" key="2">
    <source>
        <dbReference type="ARBA" id="ARBA00022630"/>
    </source>
</evidence>
<dbReference type="Gene3D" id="3.50.50.60">
    <property type="entry name" value="FAD/NAD(P)-binding domain"/>
    <property type="match status" value="1"/>
</dbReference>
<dbReference type="InterPro" id="IPR050346">
    <property type="entry name" value="FMO-like"/>
</dbReference>
<keyword evidence="3" id="KW-0274">FAD</keyword>
<dbReference type="Pfam" id="PF00743">
    <property type="entry name" value="FMO-like"/>
    <property type="match status" value="1"/>
</dbReference>
<evidence type="ECO:0000256" key="4">
    <source>
        <dbReference type="ARBA" id="ARBA00023002"/>
    </source>
</evidence>
<evidence type="ECO:0008006" key="6">
    <source>
        <dbReference type="Google" id="ProtNLM"/>
    </source>
</evidence>
<sequence>MDKLKVAVIGAGPTGLAMLKTLKEDGFSATLYERRSQVGGLWAYTENTAWTTALKCKFH</sequence>
<dbReference type="InterPro" id="IPR036188">
    <property type="entry name" value="FAD/NAD-bd_sf"/>
</dbReference>
<evidence type="ECO:0000313" key="5">
    <source>
        <dbReference type="EMBL" id="CEO56555.1"/>
    </source>
</evidence>
<dbReference type="SUPFAM" id="SSF51905">
    <property type="entry name" value="FAD/NAD(P)-binding domain"/>
    <property type="match status" value="1"/>
</dbReference>
<gene>
    <name evidence="5" type="ORF">BN869_000012613_1</name>
</gene>
<dbReference type="AlphaFoldDB" id="A0A0B7KNS0"/>
<dbReference type="PANTHER" id="PTHR23023">
    <property type="entry name" value="DIMETHYLANILINE MONOOXYGENASE"/>
    <property type="match status" value="1"/>
</dbReference>
<dbReference type="GO" id="GO:0004499">
    <property type="term" value="F:N,N-dimethylaniline monooxygenase activity"/>
    <property type="evidence" value="ECO:0007669"/>
    <property type="project" value="InterPro"/>
</dbReference>
<comment type="similarity">
    <text evidence="1">Belongs to the FMO family.</text>
</comment>
<dbReference type="EMBL" id="CDPU01000069">
    <property type="protein sequence ID" value="CEO56555.1"/>
    <property type="molecule type" value="Genomic_DNA"/>
</dbReference>
<dbReference type="InterPro" id="IPR020946">
    <property type="entry name" value="Flavin_mOase-like"/>
</dbReference>
<dbReference type="GO" id="GO:0050661">
    <property type="term" value="F:NADP binding"/>
    <property type="evidence" value="ECO:0007669"/>
    <property type="project" value="InterPro"/>
</dbReference>
<organism evidence="5">
    <name type="scientific">Bionectria ochroleuca</name>
    <name type="common">Gliocladium roseum</name>
    <dbReference type="NCBI Taxonomy" id="29856"/>
    <lineage>
        <taxon>Eukaryota</taxon>
        <taxon>Fungi</taxon>
        <taxon>Dikarya</taxon>
        <taxon>Ascomycota</taxon>
        <taxon>Pezizomycotina</taxon>
        <taxon>Sordariomycetes</taxon>
        <taxon>Hypocreomycetidae</taxon>
        <taxon>Hypocreales</taxon>
        <taxon>Bionectriaceae</taxon>
        <taxon>Clonostachys</taxon>
    </lineage>
</organism>
<reference evidence="5" key="1">
    <citation type="submission" date="2015-01" db="EMBL/GenBank/DDBJ databases">
        <authorList>
            <person name="Durling Mikael"/>
        </authorList>
    </citation>
    <scope>NUCLEOTIDE SEQUENCE</scope>
</reference>
<dbReference type="GO" id="GO:0050660">
    <property type="term" value="F:flavin adenine dinucleotide binding"/>
    <property type="evidence" value="ECO:0007669"/>
    <property type="project" value="InterPro"/>
</dbReference>
<keyword evidence="4" id="KW-0560">Oxidoreductase</keyword>
<name>A0A0B7KNS0_BIOOC</name>
<keyword evidence="2" id="KW-0285">Flavoprotein</keyword>
<protein>
    <recommendedName>
        <fullName evidence="6">Flavin-containing monooxygenase</fullName>
    </recommendedName>
</protein>
<evidence type="ECO:0000256" key="1">
    <source>
        <dbReference type="ARBA" id="ARBA00009183"/>
    </source>
</evidence>
<dbReference type="PRINTS" id="PR00419">
    <property type="entry name" value="ADXRDTASE"/>
</dbReference>
<proteinExistence type="inferred from homology"/>
<accession>A0A0B7KNS0</accession>
<evidence type="ECO:0000256" key="3">
    <source>
        <dbReference type="ARBA" id="ARBA00022827"/>
    </source>
</evidence>